<dbReference type="GO" id="GO:0004803">
    <property type="term" value="F:transposase activity"/>
    <property type="evidence" value="ECO:0007669"/>
    <property type="project" value="InterPro"/>
</dbReference>
<evidence type="ECO:0000313" key="3">
    <source>
        <dbReference type="EMBL" id="QTE22166.1"/>
    </source>
</evidence>
<dbReference type="InterPro" id="IPR047650">
    <property type="entry name" value="Transpos_IS110"/>
</dbReference>
<dbReference type="Pfam" id="PF02371">
    <property type="entry name" value="Transposase_20"/>
    <property type="match status" value="1"/>
</dbReference>
<feature type="domain" description="Transposase IS116/IS110/IS902 C-terminal" evidence="2">
    <location>
        <begin position="210"/>
        <end position="294"/>
    </location>
</feature>
<accession>A0A975CRZ8</accession>
<dbReference type="PANTHER" id="PTHR33055:SF13">
    <property type="entry name" value="TRANSPOSASE"/>
    <property type="match status" value="1"/>
</dbReference>
<evidence type="ECO:0000259" key="2">
    <source>
        <dbReference type="Pfam" id="PF02371"/>
    </source>
</evidence>
<organism evidence="3 6">
    <name type="scientific">Polaribacter cellanae</name>
    <dbReference type="NCBI Taxonomy" id="2818493"/>
    <lineage>
        <taxon>Bacteria</taxon>
        <taxon>Pseudomonadati</taxon>
        <taxon>Bacteroidota</taxon>
        <taxon>Flavobacteriia</taxon>
        <taxon>Flavobacteriales</taxon>
        <taxon>Flavobacteriaceae</taxon>
    </lineage>
</organism>
<dbReference type="KEGG" id="pcea:J3359_05645"/>
<reference evidence="3 6" key="1">
    <citation type="submission" date="2021-03" db="EMBL/GenBank/DDBJ databases">
        <title>Complete genome of Polaribacter_sp.SM13.</title>
        <authorList>
            <person name="Jeong S.W."/>
            <person name="Bae J.W."/>
        </authorList>
    </citation>
    <scope>NUCLEOTIDE SEQUENCE [LARGE SCALE GENOMIC DNA]</scope>
    <source>
        <strain evidence="3 6">SM13</strain>
    </source>
</reference>
<dbReference type="GO" id="GO:0006313">
    <property type="term" value="P:DNA transposition"/>
    <property type="evidence" value="ECO:0007669"/>
    <property type="project" value="InterPro"/>
</dbReference>
<keyword evidence="6" id="KW-1185">Reference proteome</keyword>
<dbReference type="AlphaFoldDB" id="A0A975CRZ8"/>
<gene>
    <name evidence="4" type="ORF">J3359_05645</name>
    <name evidence="5" type="ORF">J3359_07885</name>
    <name evidence="3" type="ORF">J3359_15335</name>
</gene>
<dbReference type="EMBL" id="CP071869">
    <property type="protein sequence ID" value="QTE24171.1"/>
    <property type="molecule type" value="Genomic_DNA"/>
</dbReference>
<dbReference type="InterPro" id="IPR003346">
    <property type="entry name" value="Transposase_20"/>
</dbReference>
<dbReference type="RefSeq" id="WP_208077854.1">
    <property type="nucleotide sequence ID" value="NZ_CP071869.1"/>
</dbReference>
<dbReference type="Pfam" id="PF01548">
    <property type="entry name" value="DEDD_Tnp_IS110"/>
    <property type="match status" value="1"/>
</dbReference>
<evidence type="ECO:0000259" key="1">
    <source>
        <dbReference type="Pfam" id="PF01548"/>
    </source>
</evidence>
<name>A0A975CRZ8_9FLAO</name>
<dbReference type="InterPro" id="IPR002525">
    <property type="entry name" value="Transp_IS110-like_N"/>
</dbReference>
<dbReference type="KEGG" id="pcea:J3359_15335"/>
<dbReference type="Proteomes" id="UP000663920">
    <property type="component" value="Chromosome"/>
</dbReference>
<dbReference type="NCBIfam" id="NF033542">
    <property type="entry name" value="transpos_IS110"/>
    <property type="match status" value="1"/>
</dbReference>
<dbReference type="EMBL" id="CP071869">
    <property type="protein sequence ID" value="QTE23751.1"/>
    <property type="molecule type" value="Genomic_DNA"/>
</dbReference>
<feature type="domain" description="Transposase IS110-like N-terminal" evidence="1">
    <location>
        <begin position="9"/>
        <end position="161"/>
    </location>
</feature>
<dbReference type="GO" id="GO:0003677">
    <property type="term" value="F:DNA binding"/>
    <property type="evidence" value="ECO:0007669"/>
    <property type="project" value="InterPro"/>
</dbReference>
<evidence type="ECO:0000313" key="4">
    <source>
        <dbReference type="EMBL" id="QTE23751.1"/>
    </source>
</evidence>
<protein>
    <submittedName>
        <fullName evidence="3">IS110 family transposase</fullName>
    </submittedName>
</protein>
<evidence type="ECO:0000313" key="5">
    <source>
        <dbReference type="EMBL" id="QTE24171.1"/>
    </source>
</evidence>
<dbReference type="EMBL" id="CP071869">
    <property type="protein sequence ID" value="QTE22166.1"/>
    <property type="molecule type" value="Genomic_DNA"/>
</dbReference>
<proteinExistence type="predicted"/>
<dbReference type="KEGG" id="pcea:J3359_07885"/>
<evidence type="ECO:0000313" key="6">
    <source>
        <dbReference type="Proteomes" id="UP000663920"/>
    </source>
</evidence>
<dbReference type="PANTHER" id="PTHR33055">
    <property type="entry name" value="TRANSPOSASE FOR INSERTION SEQUENCE ELEMENT IS1111A"/>
    <property type="match status" value="1"/>
</dbReference>
<sequence>MDKVIKQVVGIDVSCKKFDVCFQEQTQTGSLSIKGTRSFSNDLKGFKDYLIWFSKRKKEVYLVHIMEATGVYHENLCYFLFEQQEKVSVQLAQKIKYFGKSLHQKTKTDKADAKLIALFGFSFSVALWEPISEHFQAIKDLCRMLSQLKKSKSATQSQLHAFESKHGVLEEVLTIMNKLLVQQEDSINECEKEIKLWVSKDKDLEEKINRITAIKGIQMLTVVKLLAETDGFRKCSSIRKLVSYAGLDVVENQSGTKSGRTRISKKGNSHIREALYMPALCACRFDQRMKTFYKRLNEKQNTKKQGVIAVMRKLLIVIYTLWKNEQQYNPEYQWK</sequence>